<dbReference type="AlphaFoldDB" id="W5LIY9"/>
<keyword evidence="3 9" id="KW-1015">Disulfide bond</keyword>
<reference evidence="13" key="2">
    <citation type="journal article" date="2014" name="Nat. Commun.">
        <title>The cavefish genome reveals candidate genes for eye loss.</title>
        <authorList>
            <person name="McGaugh S.E."/>
            <person name="Gross J.B."/>
            <person name="Aken B."/>
            <person name="Blin M."/>
            <person name="Borowsky R."/>
            <person name="Chalopin D."/>
            <person name="Hinaux H."/>
            <person name="Jeffery W.R."/>
            <person name="Keene A."/>
            <person name="Ma L."/>
            <person name="Minx P."/>
            <person name="Murphy D."/>
            <person name="O'Quin K.E."/>
            <person name="Retaux S."/>
            <person name="Rohner N."/>
            <person name="Searle S.M."/>
            <person name="Stahl B.A."/>
            <person name="Tabin C."/>
            <person name="Volff J.N."/>
            <person name="Yoshizawa M."/>
            <person name="Warren W.C."/>
        </authorList>
    </citation>
    <scope>NUCLEOTIDE SEQUENCE [LARGE SCALE GENOMIC DNA]</scope>
    <source>
        <strain evidence="13">female</strain>
    </source>
</reference>
<dbReference type="InParanoid" id="W5LIY9"/>
<dbReference type="GeneTree" id="ENSGT00390000000703"/>
<sequence length="259" mass="28024">MAPRKGKEKKEEQVISLGPQVAEGENVFGVCHIFASFNDTFVHVTDLSGKETICRVTGGMKVKADRDESSPYAAMLAAQDVAQRCKELGITALHIKLRATGGNSGSNKQALKVAGLTVLAAVLIAGQAFTAYMMYSQKDRLNSLESHSARLEELGRRATVVRSPMKMALPMNSLPLFLDESTTGDKKASTPAPKKELSRCLQEAAGLVEIQLPDFRPRCDENGDYAAQQCWDLAKKCWCVDKSGAILQDTMVDGPAQCG</sequence>
<dbReference type="SUPFAM" id="SSF57610">
    <property type="entry name" value="Thyroglobulin type-1 domain"/>
    <property type="match status" value="1"/>
</dbReference>
<evidence type="ECO:0000256" key="10">
    <source>
        <dbReference type="SAM" id="Phobius"/>
    </source>
</evidence>
<reference evidence="12" key="4">
    <citation type="submission" date="2025-09" db="UniProtKB">
        <authorList>
            <consortium name="Ensembl"/>
        </authorList>
    </citation>
    <scope>IDENTIFICATION</scope>
</reference>
<keyword evidence="4" id="KW-0687">Ribonucleoprotein</keyword>
<dbReference type="Pfam" id="PF00086">
    <property type="entry name" value="Thyroglobulin_1"/>
    <property type="match status" value="1"/>
</dbReference>
<feature type="disulfide bond" evidence="9">
    <location>
        <begin position="200"/>
        <end position="219"/>
    </location>
</feature>
<reference evidence="13" key="1">
    <citation type="submission" date="2013-03" db="EMBL/GenBank/DDBJ databases">
        <authorList>
            <person name="Jeffery W."/>
            <person name="Warren W."/>
            <person name="Wilson R.K."/>
        </authorList>
    </citation>
    <scope>NUCLEOTIDE SEQUENCE</scope>
    <source>
        <strain evidence="13">female</strain>
    </source>
</reference>
<organism evidence="12 13">
    <name type="scientific">Astyanax mexicanus</name>
    <name type="common">Blind cave fish</name>
    <name type="synonym">Astyanax fasciatus mexicanus</name>
    <dbReference type="NCBI Taxonomy" id="7994"/>
    <lineage>
        <taxon>Eukaryota</taxon>
        <taxon>Metazoa</taxon>
        <taxon>Chordata</taxon>
        <taxon>Craniata</taxon>
        <taxon>Vertebrata</taxon>
        <taxon>Euteleostomi</taxon>
        <taxon>Actinopterygii</taxon>
        <taxon>Neopterygii</taxon>
        <taxon>Teleostei</taxon>
        <taxon>Ostariophysi</taxon>
        <taxon>Characiformes</taxon>
        <taxon>Characoidei</taxon>
        <taxon>Acestrorhamphidae</taxon>
        <taxon>Acestrorhamphinae</taxon>
        <taxon>Astyanax</taxon>
    </lineage>
</organism>
<dbReference type="GO" id="GO:0016020">
    <property type="term" value="C:membrane"/>
    <property type="evidence" value="ECO:0007669"/>
    <property type="project" value="InterPro"/>
</dbReference>
<evidence type="ECO:0000256" key="1">
    <source>
        <dbReference type="ARBA" id="ARBA00006194"/>
    </source>
</evidence>
<dbReference type="PROSITE" id="PS00484">
    <property type="entry name" value="THYROGLOBULIN_1_1"/>
    <property type="match status" value="1"/>
</dbReference>
<evidence type="ECO:0000313" key="13">
    <source>
        <dbReference type="Proteomes" id="UP000018467"/>
    </source>
</evidence>
<dbReference type="InterPro" id="IPR000716">
    <property type="entry name" value="Thyroglobulin_1"/>
</dbReference>
<dbReference type="GO" id="GO:0042289">
    <property type="term" value="F:MHC class II protein binding"/>
    <property type="evidence" value="ECO:0007669"/>
    <property type="project" value="InterPro"/>
</dbReference>
<dbReference type="SMART" id="SM00211">
    <property type="entry name" value="TY"/>
    <property type="match status" value="1"/>
</dbReference>
<dbReference type="GO" id="GO:0019882">
    <property type="term" value="P:antigen processing and presentation"/>
    <property type="evidence" value="ECO:0007669"/>
    <property type="project" value="InterPro"/>
</dbReference>
<comment type="caution">
    <text evidence="9">Lacks conserved residue(s) required for the propagation of feature annotation.</text>
</comment>
<dbReference type="CDD" id="cd00191">
    <property type="entry name" value="TY"/>
    <property type="match status" value="1"/>
</dbReference>
<evidence type="ECO:0000259" key="11">
    <source>
        <dbReference type="PROSITE" id="PS51162"/>
    </source>
</evidence>
<evidence type="ECO:0000256" key="2">
    <source>
        <dbReference type="ARBA" id="ARBA00022980"/>
    </source>
</evidence>
<evidence type="ECO:0000256" key="4">
    <source>
        <dbReference type="ARBA" id="ARBA00023274"/>
    </source>
</evidence>
<dbReference type="PANTHER" id="PTHR11759">
    <property type="entry name" value="40S RIBOSOMAL PROTEIN S14/30S RIBOSOMAL PROTEIN S11"/>
    <property type="match status" value="1"/>
</dbReference>
<comment type="subunit">
    <text evidence="8">Component of the small ribosomal subunit. Part of the small subunit (SSU) processome, composed of more than 70 proteins and the RNA chaperone small nucleolar RNA (snoRNA) U3.</text>
</comment>
<dbReference type="Bgee" id="ENSAMXG00000019225">
    <property type="expression patterns" value="Expressed in embryo and 14 other cell types or tissues"/>
</dbReference>
<evidence type="ECO:0000256" key="6">
    <source>
        <dbReference type="ARBA" id="ARBA00044343"/>
    </source>
</evidence>
<dbReference type="GO" id="GO:0006412">
    <property type="term" value="P:translation"/>
    <property type="evidence" value="ECO:0007669"/>
    <property type="project" value="InterPro"/>
</dbReference>
<dbReference type="HAMAP" id="MF_01310">
    <property type="entry name" value="Ribosomal_uS11"/>
    <property type="match status" value="1"/>
</dbReference>
<keyword evidence="2" id="KW-0689">Ribosomal protein</keyword>
<dbReference type="eggNOG" id="ENOG502SQDR">
    <property type="taxonomic scope" value="Eukaryota"/>
</dbReference>
<protein>
    <recommendedName>
        <fullName evidence="5">Small ribosomal subunit protein uS11</fullName>
    </recommendedName>
    <alternativeName>
        <fullName evidence="6">40S ribosomal protein S14</fullName>
    </alternativeName>
</protein>
<reference evidence="12" key="3">
    <citation type="submission" date="2025-08" db="UniProtKB">
        <authorList>
            <consortium name="Ensembl"/>
        </authorList>
    </citation>
    <scope>IDENTIFICATION</scope>
</reference>
<dbReference type="PROSITE" id="PS51162">
    <property type="entry name" value="THYROGLOBULIN_1_2"/>
    <property type="match status" value="1"/>
</dbReference>
<evidence type="ECO:0000313" key="12">
    <source>
        <dbReference type="Ensembl" id="ENSAMXP00000019801.2"/>
    </source>
</evidence>
<dbReference type="GO" id="GO:0022627">
    <property type="term" value="C:cytosolic small ribosomal subunit"/>
    <property type="evidence" value="ECO:0007669"/>
    <property type="project" value="UniProtKB-ARBA"/>
</dbReference>
<dbReference type="GO" id="GO:0003735">
    <property type="term" value="F:structural constituent of ribosome"/>
    <property type="evidence" value="ECO:0007669"/>
    <property type="project" value="InterPro"/>
</dbReference>
<evidence type="ECO:0000256" key="8">
    <source>
        <dbReference type="ARBA" id="ARBA00046547"/>
    </source>
</evidence>
<feature type="transmembrane region" description="Helical" evidence="10">
    <location>
        <begin position="113"/>
        <end position="135"/>
    </location>
</feature>
<keyword evidence="10" id="KW-0812">Transmembrane</keyword>
<evidence type="ECO:0000256" key="3">
    <source>
        <dbReference type="ARBA" id="ARBA00023157"/>
    </source>
</evidence>
<keyword evidence="10" id="KW-1133">Transmembrane helix</keyword>
<dbReference type="Gene3D" id="4.10.800.10">
    <property type="entry name" value="Thyroglobulin type-1"/>
    <property type="match status" value="1"/>
</dbReference>
<evidence type="ECO:0000256" key="7">
    <source>
        <dbReference type="ARBA" id="ARBA00045441"/>
    </source>
</evidence>
<dbReference type="FunFam" id="3.30.420.80:FF:000018">
    <property type="entry name" value="40S ribosomal protein S14"/>
    <property type="match status" value="1"/>
</dbReference>
<dbReference type="InterPro" id="IPR001971">
    <property type="entry name" value="Ribosomal_uS11"/>
</dbReference>
<dbReference type="InterPro" id="IPR036857">
    <property type="entry name" value="Thyroglobulin_1_sf"/>
</dbReference>
<dbReference type="Gene3D" id="3.30.420.80">
    <property type="entry name" value="Ribosomal protein S11"/>
    <property type="match status" value="1"/>
</dbReference>
<dbReference type="Pfam" id="PF00411">
    <property type="entry name" value="Ribosomal_S11"/>
    <property type="match status" value="1"/>
</dbReference>
<dbReference type="FunCoup" id="W5LIY9">
    <property type="interactions" value="30"/>
</dbReference>
<dbReference type="InterPro" id="IPR036967">
    <property type="entry name" value="Ribosomal_uS11_sf"/>
</dbReference>
<dbReference type="STRING" id="7994.ENSAMXP00000019801"/>
<accession>W5LIY9</accession>
<dbReference type="Proteomes" id="UP000018467">
    <property type="component" value="Unassembled WGS sequence"/>
</dbReference>
<keyword evidence="10" id="KW-0472">Membrane</keyword>
<dbReference type="Ensembl" id="ENSAMXT00000019801.2">
    <property type="protein sequence ID" value="ENSAMXP00000019801.2"/>
    <property type="gene ID" value="ENSAMXG00000019225.2"/>
</dbReference>
<name>W5LIY9_ASTMX</name>
<dbReference type="GO" id="GO:0006955">
    <property type="term" value="P:immune response"/>
    <property type="evidence" value="ECO:0007669"/>
    <property type="project" value="InterPro"/>
</dbReference>
<evidence type="ECO:0000256" key="9">
    <source>
        <dbReference type="PROSITE-ProRule" id="PRU00500"/>
    </source>
</evidence>
<dbReference type="GO" id="GO:0006886">
    <property type="term" value="P:intracellular protein transport"/>
    <property type="evidence" value="ECO:0007669"/>
    <property type="project" value="InterPro"/>
</dbReference>
<feature type="domain" description="Thyroglobulin type-1" evidence="11">
    <location>
        <begin position="197"/>
        <end position="258"/>
    </location>
</feature>
<keyword evidence="13" id="KW-1185">Reference proteome</keyword>
<dbReference type="SUPFAM" id="SSF53137">
    <property type="entry name" value="Translational machinery components"/>
    <property type="match status" value="1"/>
</dbReference>
<comment type="similarity">
    <text evidence="1">Belongs to the universal ribosomal protein uS11 family.</text>
</comment>
<feature type="disulfide bond" evidence="9">
    <location>
        <begin position="230"/>
        <end position="237"/>
    </location>
</feature>
<proteinExistence type="inferred from homology"/>
<evidence type="ECO:0000256" key="5">
    <source>
        <dbReference type="ARBA" id="ARBA00035160"/>
    </source>
</evidence>
<comment type="function">
    <text evidence="7">Component of the small ribosomal subunit. The ribosome is a large ribonucleoprotein complex responsible for the synthesis of proteins in the cell. Part of the small subunit (SSU) processome, first precursor of the small eukaryotic ribosomal subunit. During the assembly of the SSU processome in the nucleolus, many ribosome biogenesis factors, an RNA chaperone and ribosomal proteins associate with the nascent pre-rRNA and work in concert to generate RNA folding, modifications, rearrangements and cleavage as well as targeted degradation of pre-ribosomal RNA by the RNA exosome.</text>
</comment>